<comment type="caution">
    <text evidence="2">The sequence shown here is derived from an EMBL/GenBank/DDBJ whole genome shotgun (WGS) entry which is preliminary data.</text>
</comment>
<name>A0A7K8WAB9_9FURN</name>
<sequence length="79" mass="8752">PSVSISLVPLNSAPCRISPLCRCGGFQDGQEPSEHVVATNVVPNRDRTHQLLVLLEIPPWQRVTYRCQEEHASLGHPLT</sequence>
<feature type="domain" description="Immunoglobulin C1-set" evidence="1">
    <location>
        <begin position="26"/>
        <end position="74"/>
    </location>
</feature>
<protein>
    <submittedName>
        <fullName evidence="2">HB2L protein</fullName>
    </submittedName>
</protein>
<keyword evidence="3" id="KW-1185">Reference proteome</keyword>
<proteinExistence type="predicted"/>
<accession>A0A7K8WAB9</accession>
<dbReference type="AlphaFoldDB" id="A0A7K8WAB9"/>
<organism evidence="2 3">
    <name type="scientific">Sclerurus mexicanus</name>
    <name type="common">tawny-throated leaftosser</name>
    <dbReference type="NCBI Taxonomy" id="265632"/>
    <lineage>
        <taxon>Eukaryota</taxon>
        <taxon>Metazoa</taxon>
        <taxon>Chordata</taxon>
        <taxon>Craniata</taxon>
        <taxon>Vertebrata</taxon>
        <taxon>Euteleostomi</taxon>
        <taxon>Archelosauria</taxon>
        <taxon>Archosauria</taxon>
        <taxon>Dinosauria</taxon>
        <taxon>Saurischia</taxon>
        <taxon>Theropoda</taxon>
        <taxon>Coelurosauria</taxon>
        <taxon>Aves</taxon>
        <taxon>Neognathae</taxon>
        <taxon>Neoaves</taxon>
        <taxon>Telluraves</taxon>
        <taxon>Australaves</taxon>
        <taxon>Passeriformes</taxon>
        <taxon>Furnariidae</taxon>
        <taxon>Sclerurus</taxon>
    </lineage>
</organism>
<evidence type="ECO:0000313" key="2">
    <source>
        <dbReference type="EMBL" id="NXF75547.1"/>
    </source>
</evidence>
<evidence type="ECO:0000259" key="1">
    <source>
        <dbReference type="Pfam" id="PF07654"/>
    </source>
</evidence>
<dbReference type="Pfam" id="PF07654">
    <property type="entry name" value="C1-set"/>
    <property type="match status" value="1"/>
</dbReference>
<feature type="non-terminal residue" evidence="2">
    <location>
        <position position="79"/>
    </location>
</feature>
<dbReference type="SUPFAM" id="SSF48726">
    <property type="entry name" value="Immunoglobulin"/>
    <property type="match status" value="1"/>
</dbReference>
<reference evidence="2 3" key="1">
    <citation type="submission" date="2019-09" db="EMBL/GenBank/DDBJ databases">
        <title>Bird 10,000 Genomes (B10K) Project - Family phase.</title>
        <authorList>
            <person name="Zhang G."/>
        </authorList>
    </citation>
    <scope>NUCLEOTIDE SEQUENCE [LARGE SCALE GENOMIC DNA]</scope>
    <source>
        <strain evidence="2">B10K-DU-001-03</strain>
        <tissue evidence="2">Muscle</tissue>
    </source>
</reference>
<dbReference type="EMBL" id="VWZF01002764">
    <property type="protein sequence ID" value="NXF75547.1"/>
    <property type="molecule type" value="Genomic_DNA"/>
</dbReference>
<dbReference type="Gene3D" id="2.60.40.10">
    <property type="entry name" value="Immunoglobulins"/>
    <property type="match status" value="1"/>
</dbReference>
<dbReference type="InterPro" id="IPR003597">
    <property type="entry name" value="Ig_C1-set"/>
</dbReference>
<evidence type="ECO:0000313" key="3">
    <source>
        <dbReference type="Proteomes" id="UP000588334"/>
    </source>
</evidence>
<feature type="non-terminal residue" evidence="2">
    <location>
        <position position="1"/>
    </location>
</feature>
<dbReference type="InterPro" id="IPR013783">
    <property type="entry name" value="Ig-like_fold"/>
</dbReference>
<dbReference type="InterPro" id="IPR036179">
    <property type="entry name" value="Ig-like_dom_sf"/>
</dbReference>
<dbReference type="Proteomes" id="UP000588334">
    <property type="component" value="Unassembled WGS sequence"/>
</dbReference>
<gene>
    <name evidence="2" type="primary">Hb2l_0</name>
    <name evidence="2" type="ORF">SCLMEX_R02325</name>
</gene>